<gene>
    <name evidence="2" type="ORF">KDW03_03710</name>
</gene>
<dbReference type="KEGG" id="taqu:KDW03_03710"/>
<dbReference type="RefSeq" id="WP_271436051.1">
    <property type="nucleotide sequence ID" value="NZ_CP073355.1"/>
</dbReference>
<dbReference type="EMBL" id="CP073355">
    <property type="protein sequence ID" value="URA10919.1"/>
    <property type="molecule type" value="Genomic_DNA"/>
</dbReference>
<accession>A0AAX3BF11</accession>
<keyword evidence="3" id="KW-1185">Reference proteome</keyword>
<dbReference type="AlphaFoldDB" id="A0AAX3BF11"/>
<evidence type="ECO:0000256" key="1">
    <source>
        <dbReference type="SAM" id="Phobius"/>
    </source>
</evidence>
<reference evidence="2" key="2">
    <citation type="submission" date="2022-06" db="EMBL/GenBank/DDBJ databases">
        <title>Thermospira aquatica gen. nov., sp. nov.</title>
        <authorList>
            <person name="Ben Ali Gam Z."/>
            <person name="Labat M."/>
        </authorList>
    </citation>
    <scope>NUCLEOTIDE SEQUENCE</scope>
    <source>
        <strain evidence="2">F1F22</strain>
    </source>
</reference>
<keyword evidence="1" id="KW-1133">Transmembrane helix</keyword>
<feature type="transmembrane region" description="Helical" evidence="1">
    <location>
        <begin position="31"/>
        <end position="54"/>
    </location>
</feature>
<sequence>MNWIKMLAIGIQIFIGFLVAFWFVRIMKRRFLGGLWGATVVGIIGSVLGGFFLNDIFVWMVNNITTVNYVATFSGAIFLIWVFARMTHEGREM</sequence>
<evidence type="ECO:0000313" key="2">
    <source>
        <dbReference type="EMBL" id="URA10919.1"/>
    </source>
</evidence>
<proteinExistence type="predicted"/>
<feature type="transmembrane region" description="Helical" evidence="1">
    <location>
        <begin position="6"/>
        <end position="24"/>
    </location>
</feature>
<keyword evidence="1" id="KW-0812">Transmembrane</keyword>
<protein>
    <submittedName>
        <fullName evidence="2">GlsB/YeaQ/YmgE family stress response membrane protein</fullName>
    </submittedName>
</protein>
<evidence type="ECO:0000313" key="3">
    <source>
        <dbReference type="Proteomes" id="UP001056539"/>
    </source>
</evidence>
<keyword evidence="1" id="KW-0472">Membrane</keyword>
<name>A0AAX3BF11_9SPIR</name>
<organism evidence="2 3">
    <name type="scientific">Thermospira aquatica</name>
    <dbReference type="NCBI Taxonomy" id="2828656"/>
    <lineage>
        <taxon>Bacteria</taxon>
        <taxon>Pseudomonadati</taxon>
        <taxon>Spirochaetota</taxon>
        <taxon>Spirochaetia</taxon>
        <taxon>Brevinematales</taxon>
        <taxon>Thermospiraceae</taxon>
        <taxon>Thermospira</taxon>
    </lineage>
</organism>
<dbReference type="Proteomes" id="UP001056539">
    <property type="component" value="Chromosome"/>
</dbReference>
<feature type="transmembrane region" description="Helical" evidence="1">
    <location>
        <begin position="66"/>
        <end position="84"/>
    </location>
</feature>
<reference evidence="2" key="1">
    <citation type="submission" date="2021-04" db="EMBL/GenBank/DDBJ databases">
        <authorList>
            <person name="Postec A."/>
        </authorList>
    </citation>
    <scope>NUCLEOTIDE SEQUENCE</scope>
    <source>
        <strain evidence="2">F1F22</strain>
    </source>
</reference>